<dbReference type="InterPro" id="IPR050904">
    <property type="entry name" value="Adhesion/Biosynth-related"/>
</dbReference>
<dbReference type="SMART" id="SM00554">
    <property type="entry name" value="FAS1"/>
    <property type="match status" value="3"/>
</dbReference>
<keyword evidence="1" id="KW-0732">Signal</keyword>
<dbReference type="PANTHER" id="PTHR10900:SF77">
    <property type="entry name" value="FI19380P1"/>
    <property type="match status" value="1"/>
</dbReference>
<dbReference type="PANTHER" id="PTHR10900">
    <property type="entry name" value="PERIOSTIN-RELATED"/>
    <property type="match status" value="1"/>
</dbReference>
<dbReference type="PROSITE" id="PS50213">
    <property type="entry name" value="FAS1"/>
    <property type="match status" value="3"/>
</dbReference>
<name>A0ABS1HL40_9BACT</name>
<feature type="domain" description="FAS1" evidence="2">
    <location>
        <begin position="186"/>
        <end position="322"/>
    </location>
</feature>
<dbReference type="Gene3D" id="2.30.180.10">
    <property type="entry name" value="FAS1 domain"/>
    <property type="match status" value="3"/>
</dbReference>
<reference evidence="3 4" key="1">
    <citation type="submission" date="2021-01" db="EMBL/GenBank/DDBJ databases">
        <title>Carboxyliciviraga sp.nov., isolated from coastal sediments.</title>
        <authorList>
            <person name="Lu D."/>
            <person name="Zhang T."/>
        </authorList>
    </citation>
    <scope>NUCLEOTIDE SEQUENCE [LARGE SCALE GENOMIC DNA]</scope>
    <source>
        <strain evidence="3 4">N1Y132</strain>
    </source>
</reference>
<dbReference type="InterPro" id="IPR000782">
    <property type="entry name" value="FAS1_domain"/>
</dbReference>
<dbReference type="RefSeq" id="WP_200465557.1">
    <property type="nucleotide sequence ID" value="NZ_JAENRR010000031.1"/>
</dbReference>
<feature type="domain" description="FAS1" evidence="2">
    <location>
        <begin position="46"/>
        <end position="184"/>
    </location>
</feature>
<feature type="chain" id="PRO_5045637498" evidence="1">
    <location>
        <begin position="30"/>
        <end position="458"/>
    </location>
</feature>
<feature type="domain" description="FAS1" evidence="2">
    <location>
        <begin position="324"/>
        <end position="456"/>
    </location>
</feature>
<comment type="caution">
    <text evidence="3">The sequence shown here is derived from an EMBL/GenBank/DDBJ whole genome shotgun (WGS) entry which is preliminary data.</text>
</comment>
<keyword evidence="4" id="KW-1185">Reference proteome</keyword>
<sequence>MKRVIDNFGKNLWVLILLLSMAFVNVSCDDDDDDEAGNEEPMPVETMTITDIAAGNTDFSILVAALQKVGLDDDLASESGEFTVFAPTNAAFADLLEELGASGLDDISNDVLTSVLLYHVVSGSKMASMIETGYYNSLSAGPMDGYGLSFYVDMATGTINGRAMITATDIKADNGVIHVIDKVILPMSITDHAIANPAFSSLVAGVVKAELAGALDDDAATFTVFAPTNDAFDMFFTDMGITLDDLSKETLSSVILYHAIGAFVPASMVEAGYFPTLSTAFERNISVKVDTDGGVMLNADSEVVATDVVATNGIIHAINKVIMPPGIVDIAMDNSNFSILVQAVVKAELVDALSGDDPLTVFAPTNAAFEELFAAINVTGIDDLTKEDLTPILLAHVVSGNVASTDLSNGNVPTLNDQKMIAINVDSGVSIDGTINVVAADIQGKNGIVHVIDKVIVP</sequence>
<dbReference type="Proteomes" id="UP000605676">
    <property type="component" value="Unassembled WGS sequence"/>
</dbReference>
<gene>
    <name evidence="3" type="ORF">JIV24_13375</name>
</gene>
<dbReference type="InterPro" id="IPR036378">
    <property type="entry name" value="FAS1_dom_sf"/>
</dbReference>
<dbReference type="SUPFAM" id="SSF82153">
    <property type="entry name" value="FAS1 domain"/>
    <property type="match status" value="3"/>
</dbReference>
<evidence type="ECO:0000256" key="1">
    <source>
        <dbReference type="SAM" id="SignalP"/>
    </source>
</evidence>
<dbReference type="EMBL" id="JAENRR010000031">
    <property type="protein sequence ID" value="MBK3518330.1"/>
    <property type="molecule type" value="Genomic_DNA"/>
</dbReference>
<evidence type="ECO:0000313" key="3">
    <source>
        <dbReference type="EMBL" id="MBK3518330.1"/>
    </source>
</evidence>
<feature type="signal peptide" evidence="1">
    <location>
        <begin position="1"/>
        <end position="29"/>
    </location>
</feature>
<evidence type="ECO:0000259" key="2">
    <source>
        <dbReference type="PROSITE" id="PS50213"/>
    </source>
</evidence>
<accession>A0ABS1HL40</accession>
<protein>
    <submittedName>
        <fullName evidence="3">Fasciclin domain-containing protein</fullName>
    </submittedName>
</protein>
<proteinExistence type="predicted"/>
<dbReference type="Pfam" id="PF02469">
    <property type="entry name" value="Fasciclin"/>
    <property type="match status" value="3"/>
</dbReference>
<organism evidence="3 4">
    <name type="scientific">Carboxylicivirga marina</name>
    <dbReference type="NCBI Taxonomy" id="2800988"/>
    <lineage>
        <taxon>Bacteria</taxon>
        <taxon>Pseudomonadati</taxon>
        <taxon>Bacteroidota</taxon>
        <taxon>Bacteroidia</taxon>
        <taxon>Marinilabiliales</taxon>
        <taxon>Marinilabiliaceae</taxon>
        <taxon>Carboxylicivirga</taxon>
    </lineage>
</organism>
<evidence type="ECO:0000313" key="4">
    <source>
        <dbReference type="Proteomes" id="UP000605676"/>
    </source>
</evidence>